<feature type="chain" id="PRO_5032293511" evidence="1">
    <location>
        <begin position="18"/>
        <end position="145"/>
    </location>
</feature>
<keyword evidence="1" id="KW-0732">Signal</keyword>
<proteinExistence type="predicted"/>
<gene>
    <name evidence="2" type="ORF">HJG60_010311</name>
</gene>
<feature type="signal peptide" evidence="1">
    <location>
        <begin position="1"/>
        <end position="17"/>
    </location>
</feature>
<evidence type="ECO:0000313" key="2">
    <source>
        <dbReference type="EMBL" id="KAF6119944.1"/>
    </source>
</evidence>
<name>A0A834EK85_9CHIR</name>
<reference evidence="2 3" key="1">
    <citation type="journal article" date="2020" name="Nature">
        <title>Six reference-quality genomes reveal evolution of bat adaptations.</title>
        <authorList>
            <person name="Jebb D."/>
            <person name="Huang Z."/>
            <person name="Pippel M."/>
            <person name="Hughes G.M."/>
            <person name="Lavrichenko K."/>
            <person name="Devanna P."/>
            <person name="Winkler S."/>
            <person name="Jermiin L.S."/>
            <person name="Skirmuntt E.C."/>
            <person name="Katzourakis A."/>
            <person name="Burkitt-Gray L."/>
            <person name="Ray D.A."/>
            <person name="Sullivan K.A.M."/>
            <person name="Roscito J.G."/>
            <person name="Kirilenko B.M."/>
            <person name="Davalos L.M."/>
            <person name="Corthals A.P."/>
            <person name="Power M.L."/>
            <person name="Jones G."/>
            <person name="Ransome R.D."/>
            <person name="Dechmann D.K.N."/>
            <person name="Locatelli A.G."/>
            <person name="Puechmaille S.J."/>
            <person name="Fedrigo O."/>
            <person name="Jarvis E.D."/>
            <person name="Hiller M."/>
            <person name="Vernes S.C."/>
            <person name="Myers E.W."/>
            <person name="Teeling E.C."/>
        </authorList>
    </citation>
    <scope>NUCLEOTIDE SEQUENCE [LARGE SCALE GENOMIC DNA]</scope>
    <source>
        <strain evidence="2">Bat1K_MPI-CBG_1</strain>
    </source>
</reference>
<evidence type="ECO:0000256" key="1">
    <source>
        <dbReference type="SAM" id="SignalP"/>
    </source>
</evidence>
<organism evidence="2 3">
    <name type="scientific">Phyllostomus discolor</name>
    <name type="common">pale spear-nosed bat</name>
    <dbReference type="NCBI Taxonomy" id="89673"/>
    <lineage>
        <taxon>Eukaryota</taxon>
        <taxon>Metazoa</taxon>
        <taxon>Chordata</taxon>
        <taxon>Craniata</taxon>
        <taxon>Vertebrata</taxon>
        <taxon>Euteleostomi</taxon>
        <taxon>Mammalia</taxon>
        <taxon>Eutheria</taxon>
        <taxon>Laurasiatheria</taxon>
        <taxon>Chiroptera</taxon>
        <taxon>Yangochiroptera</taxon>
        <taxon>Phyllostomidae</taxon>
        <taxon>Phyllostominae</taxon>
        <taxon>Phyllostomus</taxon>
    </lineage>
</organism>
<protein>
    <submittedName>
        <fullName evidence="2">Uncharacterized protein</fullName>
    </submittedName>
</protein>
<sequence length="145" mass="16287">MHFILCVFWCFDTWSLADPREADRPRAGYLLEMANNSKQLLYASQPIQSPSPPHLPTPLSSFYTLGHYPSAIITLGPDTRQLETAPKPENLLKLFTPAYPVFLIPSLKITIQAFAHIFSSLLLPPDQPRCLPVWTPYIVCCASCV</sequence>
<dbReference type="EMBL" id="JABVXQ010000003">
    <property type="protein sequence ID" value="KAF6119944.1"/>
    <property type="molecule type" value="Genomic_DNA"/>
</dbReference>
<evidence type="ECO:0000313" key="3">
    <source>
        <dbReference type="Proteomes" id="UP000664940"/>
    </source>
</evidence>
<accession>A0A834EK85</accession>
<dbReference type="AlphaFoldDB" id="A0A834EK85"/>
<dbReference type="Proteomes" id="UP000664940">
    <property type="component" value="Unassembled WGS sequence"/>
</dbReference>
<comment type="caution">
    <text evidence="2">The sequence shown here is derived from an EMBL/GenBank/DDBJ whole genome shotgun (WGS) entry which is preliminary data.</text>
</comment>